<name>A0A1B7IQT5_9ENTR</name>
<feature type="transmembrane region" description="Helical" evidence="1">
    <location>
        <begin position="7"/>
        <end position="27"/>
    </location>
</feature>
<feature type="transmembrane region" description="Helical" evidence="1">
    <location>
        <begin position="33"/>
        <end position="52"/>
    </location>
</feature>
<reference evidence="2 3" key="1">
    <citation type="submission" date="2016-04" db="EMBL/GenBank/DDBJ databases">
        <title>ATOL: Assembling a taxonomically balanced genome-scale reconstruction of the evolutionary history of the Enterobacteriaceae.</title>
        <authorList>
            <person name="Plunkett G.III."/>
            <person name="Neeno-Eckwall E.C."/>
            <person name="Glasner J.D."/>
            <person name="Perna N.T."/>
        </authorList>
    </citation>
    <scope>NUCLEOTIDE SEQUENCE [LARGE SCALE GENOMIC DNA]</scope>
    <source>
        <strain evidence="2 3">ATCC 51605</strain>
    </source>
</reference>
<organism evidence="2 3">
    <name type="scientific">Buttiauxella brennerae ATCC 51605</name>
    <dbReference type="NCBI Taxonomy" id="1354251"/>
    <lineage>
        <taxon>Bacteria</taxon>
        <taxon>Pseudomonadati</taxon>
        <taxon>Pseudomonadota</taxon>
        <taxon>Gammaproteobacteria</taxon>
        <taxon>Enterobacterales</taxon>
        <taxon>Enterobacteriaceae</taxon>
        <taxon>Buttiauxella</taxon>
    </lineage>
</organism>
<keyword evidence="1" id="KW-0812">Transmembrane</keyword>
<evidence type="ECO:0000256" key="1">
    <source>
        <dbReference type="SAM" id="Phobius"/>
    </source>
</evidence>
<gene>
    <name evidence="2" type="ORF">M975_2004</name>
</gene>
<dbReference type="EMBL" id="LXER01000017">
    <property type="protein sequence ID" value="OAT32112.1"/>
    <property type="molecule type" value="Genomic_DNA"/>
</dbReference>
<accession>A0A1B7IQT5</accession>
<protein>
    <submittedName>
        <fullName evidence="2">NucE family extracellular secretory protein</fullName>
    </submittedName>
</protein>
<keyword evidence="1" id="KW-0472">Membrane</keyword>
<dbReference type="Pfam" id="PF16080">
    <property type="entry name" value="Phage_holin_2_3"/>
    <property type="match status" value="1"/>
</dbReference>
<proteinExistence type="predicted"/>
<dbReference type="AlphaFoldDB" id="A0A1B7IQT5"/>
<keyword evidence="3" id="KW-1185">Reference proteome</keyword>
<evidence type="ECO:0000313" key="2">
    <source>
        <dbReference type="EMBL" id="OAT32112.1"/>
    </source>
</evidence>
<evidence type="ECO:0000313" key="3">
    <source>
        <dbReference type="Proteomes" id="UP000078410"/>
    </source>
</evidence>
<keyword evidence="1" id="KW-1133">Transmembrane helix</keyword>
<comment type="caution">
    <text evidence="2">The sequence shown here is derived from an EMBL/GenBank/DDBJ whole genome shotgun (WGS) entry which is preliminary data.</text>
</comment>
<dbReference type="Proteomes" id="UP000078410">
    <property type="component" value="Unassembled WGS sequence"/>
</dbReference>
<dbReference type="PATRIC" id="fig|1354251.4.peg.2074"/>
<sequence>MGLTMTIEKVTAFIVYWIAVFLAWLGGWSIQDAAAAVGMALGAGMFAVSWYYRRKTFQLLAGGKISQEVYERANR</sequence>
<dbReference type="InterPro" id="IPR032118">
    <property type="entry name" value="Phage_holin_HP1"/>
</dbReference>